<dbReference type="Proteomes" id="UP000215465">
    <property type="component" value="Chromosome 1"/>
</dbReference>
<accession>A0A8B4GBM8</accession>
<evidence type="ECO:0000313" key="3">
    <source>
        <dbReference type="Proteomes" id="UP000215465"/>
    </source>
</evidence>
<proteinExistence type="predicted"/>
<protein>
    <recommendedName>
        <fullName evidence="1">DUF7716 domain-containing protein</fullName>
    </recommendedName>
</protein>
<sequence>MQTFKGIQTLIAAVGSLPDCGFLYITGNSDTDTPAGLQSCTFLLPDTEEDELFIEDNSDYNSWLEAPTFSDIIENYTSKHPNASEAALIRAVLHYWEKDDFLD</sequence>
<dbReference type="RefSeq" id="WP_003822858.1">
    <property type="nucleotide sequence ID" value="NZ_CP082861.1"/>
</dbReference>
<feature type="domain" description="DUF7716" evidence="1">
    <location>
        <begin position="46"/>
        <end position="102"/>
    </location>
</feature>
<reference evidence="2 3" key="1">
    <citation type="submission" date="2017-06" db="EMBL/GenBank/DDBJ databases">
        <authorList>
            <consortium name="Pathogen Informatics"/>
        </authorList>
    </citation>
    <scope>NUCLEOTIDE SEQUENCE [LARGE SCALE GENOMIC DNA]</scope>
    <source>
        <strain evidence="2 3">NCTC10596</strain>
    </source>
</reference>
<dbReference type="Pfam" id="PF24832">
    <property type="entry name" value="DUF7716"/>
    <property type="match status" value="1"/>
</dbReference>
<dbReference type="AlphaFoldDB" id="A0A8B4GBM8"/>
<dbReference type="KEGG" id="ecor:SAMEA4412678_0004"/>
<organism evidence="2 3">
    <name type="scientific">Eikenella corrodens</name>
    <dbReference type="NCBI Taxonomy" id="539"/>
    <lineage>
        <taxon>Bacteria</taxon>
        <taxon>Pseudomonadati</taxon>
        <taxon>Pseudomonadota</taxon>
        <taxon>Betaproteobacteria</taxon>
        <taxon>Neisseriales</taxon>
        <taxon>Neisseriaceae</taxon>
        <taxon>Eikenella</taxon>
    </lineage>
</organism>
<dbReference type="EMBL" id="LT906482">
    <property type="protein sequence ID" value="SNW05795.1"/>
    <property type="molecule type" value="Genomic_DNA"/>
</dbReference>
<evidence type="ECO:0000259" key="1">
    <source>
        <dbReference type="Pfam" id="PF24832"/>
    </source>
</evidence>
<dbReference type="GeneID" id="60768915"/>
<dbReference type="InterPro" id="IPR056133">
    <property type="entry name" value="DUF7716"/>
</dbReference>
<gene>
    <name evidence="2" type="ORF">SAMEA4412678_00004</name>
</gene>
<name>A0A8B4GBM8_EIKCO</name>
<evidence type="ECO:0000313" key="2">
    <source>
        <dbReference type="EMBL" id="SNW05795.1"/>
    </source>
</evidence>